<gene>
    <name evidence="2" type="ORF">TWF696_006054</name>
</gene>
<feature type="transmembrane region" description="Helical" evidence="1">
    <location>
        <begin position="6"/>
        <end position="25"/>
    </location>
</feature>
<keyword evidence="1" id="KW-1133">Transmembrane helix</keyword>
<proteinExistence type="predicted"/>
<evidence type="ECO:0000313" key="3">
    <source>
        <dbReference type="Proteomes" id="UP001375240"/>
    </source>
</evidence>
<sequence>MADKMADWGMLAVVVAIIAILFGPIRDMVREYVVKILYQRSKCDAIRWRDLSGQPIPSRAVRPVGSGDSSNIRILRLFEHVWGATARLVGRPRYLKRDVQYLRVDTDVLTVSLMLEPGGEVFFPIAANGASSSPSRGWGSFAIHEGRVLGDFRRYKASDDNDAYIVGTLRGFPPLGNIKPRLYGLTKTELLAIAHGYPPFYRETFKANSGMMVPHPIREPRDVCRAGWVVAIGFASHKPVRLYNKGNESQYEQACGRVLHTLKGVLTTEFGKHPTIGPILELTVMGVEVMNRVKTGSAVSRASVYLERIEDANPGPIGKDLDVAQISLILNLFNDYGKDALDDDERRELESLLPEALRAALVGVLNWWVYVNNEGRAIPEWLLDERIRLCPIWLRDCGVGEDASL</sequence>
<evidence type="ECO:0000256" key="1">
    <source>
        <dbReference type="SAM" id="Phobius"/>
    </source>
</evidence>
<dbReference type="EMBL" id="JAVHNQ010000004">
    <property type="protein sequence ID" value="KAK6349779.1"/>
    <property type="molecule type" value="Genomic_DNA"/>
</dbReference>
<accession>A0AAV9UVX5</accession>
<dbReference type="AlphaFoldDB" id="A0AAV9UVX5"/>
<keyword evidence="1" id="KW-0812">Transmembrane</keyword>
<reference evidence="2 3" key="1">
    <citation type="submission" date="2019-10" db="EMBL/GenBank/DDBJ databases">
        <authorList>
            <person name="Palmer J.M."/>
        </authorList>
    </citation>
    <scope>NUCLEOTIDE SEQUENCE [LARGE SCALE GENOMIC DNA]</scope>
    <source>
        <strain evidence="2 3">TWF696</strain>
    </source>
</reference>
<keyword evidence="3" id="KW-1185">Reference proteome</keyword>
<name>A0AAV9UVX5_9PEZI</name>
<dbReference type="Proteomes" id="UP001375240">
    <property type="component" value="Unassembled WGS sequence"/>
</dbReference>
<evidence type="ECO:0000313" key="2">
    <source>
        <dbReference type="EMBL" id="KAK6349779.1"/>
    </source>
</evidence>
<comment type="caution">
    <text evidence="2">The sequence shown here is derived from an EMBL/GenBank/DDBJ whole genome shotgun (WGS) entry which is preliminary data.</text>
</comment>
<keyword evidence="1" id="KW-0472">Membrane</keyword>
<protein>
    <submittedName>
        <fullName evidence="2">Uncharacterized protein</fullName>
    </submittedName>
</protein>
<organism evidence="2 3">
    <name type="scientific">Orbilia brochopaga</name>
    <dbReference type="NCBI Taxonomy" id="3140254"/>
    <lineage>
        <taxon>Eukaryota</taxon>
        <taxon>Fungi</taxon>
        <taxon>Dikarya</taxon>
        <taxon>Ascomycota</taxon>
        <taxon>Pezizomycotina</taxon>
        <taxon>Orbiliomycetes</taxon>
        <taxon>Orbiliales</taxon>
        <taxon>Orbiliaceae</taxon>
        <taxon>Orbilia</taxon>
    </lineage>
</organism>